<dbReference type="EMBL" id="CP022112">
    <property type="protein sequence ID" value="ASG24819.1"/>
    <property type="molecule type" value="Genomic_DNA"/>
</dbReference>
<reference evidence="1 2" key="1">
    <citation type="submission" date="2017-06" db="EMBL/GenBank/DDBJ databases">
        <title>Complete genome sequence of Nitrospirillum amazonense strain CBAmC, an endophytic nitrogen-fixing and plant growth-promoting bacterium, isolated from sugarcane.</title>
        <authorList>
            <person name="Schwab S."/>
            <person name="dos Santos Teixeira K.R."/>
            <person name="Simoes Araujo J.L."/>
            <person name="Soares Vidal M."/>
            <person name="Borges de Freitas H.R."/>
            <person name="Rivello Crivelaro A.L."/>
            <person name="Bueno de Camargo Nunes A."/>
            <person name="dos Santos C.M."/>
            <person name="Palmeira da Silva Rosa D."/>
            <person name="da Silva Padilha D."/>
            <person name="da Silva E."/>
            <person name="Araujo Terra L."/>
            <person name="Soares Mendes V."/>
            <person name="Farinelli L."/>
            <person name="Magalhaes Cruz L."/>
            <person name="Baldani J.I."/>
        </authorList>
    </citation>
    <scope>NUCLEOTIDE SEQUENCE [LARGE SCALE GENOMIC DNA]</scope>
    <source>
        <strain evidence="1 2">CBAmC</strain>
    </source>
</reference>
<gene>
    <name evidence="1" type="ORF">Y958_24900</name>
</gene>
<dbReference type="AlphaFoldDB" id="A0A248K208"/>
<accession>A0A248K208</accession>
<protein>
    <submittedName>
        <fullName evidence="1">Uncharacterized protein</fullName>
    </submittedName>
</protein>
<proteinExistence type="predicted"/>
<keyword evidence="2" id="KW-1185">Reference proteome</keyword>
<dbReference type="KEGG" id="nao:Y958_24900"/>
<organism evidence="1 2">
    <name type="scientific">Nitrospirillum viridazoti CBAmc</name>
    <dbReference type="NCBI Taxonomy" id="1441467"/>
    <lineage>
        <taxon>Bacteria</taxon>
        <taxon>Pseudomonadati</taxon>
        <taxon>Pseudomonadota</taxon>
        <taxon>Alphaproteobacteria</taxon>
        <taxon>Rhodospirillales</taxon>
        <taxon>Azospirillaceae</taxon>
        <taxon>Nitrospirillum</taxon>
        <taxon>Nitrospirillum viridazoti</taxon>
    </lineage>
</organism>
<sequence>MADYWHVECCVGGQTLSKLHKELADKCPDFRLIRDVADASKHAKLLLQHKTLPRSLSSSDQVTIPEGLFTAPFGTGVFAEAAEITVELNDGTKESLIQAINSTLGMWDSILAAR</sequence>
<dbReference type="Proteomes" id="UP000197153">
    <property type="component" value="Chromosome 3"/>
</dbReference>
<evidence type="ECO:0000313" key="2">
    <source>
        <dbReference type="Proteomes" id="UP000197153"/>
    </source>
</evidence>
<name>A0A248K208_9PROT</name>
<evidence type="ECO:0000313" key="1">
    <source>
        <dbReference type="EMBL" id="ASG24819.1"/>
    </source>
</evidence>